<evidence type="ECO:0000313" key="1">
    <source>
        <dbReference type="EMBL" id="KAJ8394014.1"/>
    </source>
</evidence>
<organism evidence="1 2">
    <name type="scientific">Aldrovandia affinis</name>
    <dbReference type="NCBI Taxonomy" id="143900"/>
    <lineage>
        <taxon>Eukaryota</taxon>
        <taxon>Metazoa</taxon>
        <taxon>Chordata</taxon>
        <taxon>Craniata</taxon>
        <taxon>Vertebrata</taxon>
        <taxon>Euteleostomi</taxon>
        <taxon>Actinopterygii</taxon>
        <taxon>Neopterygii</taxon>
        <taxon>Teleostei</taxon>
        <taxon>Notacanthiformes</taxon>
        <taxon>Halosauridae</taxon>
        <taxon>Aldrovandia</taxon>
    </lineage>
</organism>
<name>A0AAD7S0Z0_9TELE</name>
<evidence type="ECO:0000313" key="2">
    <source>
        <dbReference type="Proteomes" id="UP001221898"/>
    </source>
</evidence>
<accession>A0AAD7S0Z0</accession>
<reference evidence="1" key="1">
    <citation type="journal article" date="2023" name="Science">
        <title>Genome structures resolve the early diversification of teleost fishes.</title>
        <authorList>
            <person name="Parey E."/>
            <person name="Louis A."/>
            <person name="Montfort J."/>
            <person name="Bouchez O."/>
            <person name="Roques C."/>
            <person name="Iampietro C."/>
            <person name="Lluch J."/>
            <person name="Castinel A."/>
            <person name="Donnadieu C."/>
            <person name="Desvignes T."/>
            <person name="Floi Bucao C."/>
            <person name="Jouanno E."/>
            <person name="Wen M."/>
            <person name="Mejri S."/>
            <person name="Dirks R."/>
            <person name="Jansen H."/>
            <person name="Henkel C."/>
            <person name="Chen W.J."/>
            <person name="Zahm M."/>
            <person name="Cabau C."/>
            <person name="Klopp C."/>
            <person name="Thompson A.W."/>
            <person name="Robinson-Rechavi M."/>
            <person name="Braasch I."/>
            <person name="Lecointre G."/>
            <person name="Bobe J."/>
            <person name="Postlethwait J.H."/>
            <person name="Berthelot C."/>
            <person name="Roest Crollius H."/>
            <person name="Guiguen Y."/>
        </authorList>
    </citation>
    <scope>NUCLEOTIDE SEQUENCE</scope>
    <source>
        <strain evidence="1">NC1722</strain>
    </source>
</reference>
<feature type="non-terminal residue" evidence="1">
    <location>
        <position position="86"/>
    </location>
</feature>
<protein>
    <submittedName>
        <fullName evidence="1">Uncharacterized protein</fullName>
    </submittedName>
</protein>
<dbReference type="EMBL" id="JAINUG010000130">
    <property type="protein sequence ID" value="KAJ8394014.1"/>
    <property type="molecule type" value="Genomic_DNA"/>
</dbReference>
<sequence>MTTAQQRAWDLSQSWRKCWGDLFKAAIPFNAAPTTHKGLGTIQLPMASAGKEGMQHSDKMPLSPAIHLVTEDGLPPGLALWETCIR</sequence>
<dbReference type="AlphaFoldDB" id="A0AAD7S0Z0"/>
<gene>
    <name evidence="1" type="ORF">AAFF_G00053580</name>
</gene>
<dbReference type="Proteomes" id="UP001221898">
    <property type="component" value="Unassembled WGS sequence"/>
</dbReference>
<comment type="caution">
    <text evidence="1">The sequence shown here is derived from an EMBL/GenBank/DDBJ whole genome shotgun (WGS) entry which is preliminary data.</text>
</comment>
<keyword evidence="2" id="KW-1185">Reference proteome</keyword>
<proteinExistence type="predicted"/>